<protein>
    <submittedName>
        <fullName evidence="1">Uncharacterized protein</fullName>
    </submittedName>
</protein>
<organism evidence="1">
    <name type="scientific">bioreactor metagenome</name>
    <dbReference type="NCBI Taxonomy" id="1076179"/>
    <lineage>
        <taxon>unclassified sequences</taxon>
        <taxon>metagenomes</taxon>
        <taxon>ecological metagenomes</taxon>
    </lineage>
</organism>
<accession>A0A644UB50</accession>
<evidence type="ECO:0000313" key="1">
    <source>
        <dbReference type="EMBL" id="MPL76138.1"/>
    </source>
</evidence>
<gene>
    <name evidence="1" type="ORF">SDC9_21983</name>
</gene>
<dbReference type="EMBL" id="VSSQ01000095">
    <property type="protein sequence ID" value="MPL76138.1"/>
    <property type="molecule type" value="Genomic_DNA"/>
</dbReference>
<reference evidence="1" key="1">
    <citation type="submission" date="2019-08" db="EMBL/GenBank/DDBJ databases">
        <authorList>
            <person name="Kucharzyk K."/>
            <person name="Murdoch R.W."/>
            <person name="Higgins S."/>
            <person name="Loffler F."/>
        </authorList>
    </citation>
    <scope>NUCLEOTIDE SEQUENCE</scope>
</reference>
<sequence length="195" mass="22253">MSEKILLTQAECLRTGYDMDIGGKVIVLRPSTLPEHCREAKFQLYFCTGGNGSKANPSGRSVFAVSLQDGERVRWYRGDVLGIAKPEILSEQERLQLSQIRPPGALDLQTHESQYSGYCFLPDGRHTSGVWLCSPQEVWDYIEMQKDYQHRVMICDRDDFCVFEMVKGKVTYPTQEAIETHRRAQEQNGSMGLRL</sequence>
<name>A0A644UB50_9ZZZZ</name>
<proteinExistence type="predicted"/>
<dbReference type="AlphaFoldDB" id="A0A644UB50"/>
<comment type="caution">
    <text evidence="1">The sequence shown here is derived from an EMBL/GenBank/DDBJ whole genome shotgun (WGS) entry which is preliminary data.</text>
</comment>